<name>A0A1W9S0Q8_9BACT</name>
<feature type="non-terminal residue" evidence="1">
    <location>
        <position position="1"/>
    </location>
</feature>
<dbReference type="Proteomes" id="UP000192611">
    <property type="component" value="Unassembled WGS sequence"/>
</dbReference>
<proteinExistence type="predicted"/>
<dbReference type="AlphaFoldDB" id="A0A1W9S0Q8"/>
<reference evidence="2" key="1">
    <citation type="submission" date="2017-03" db="EMBL/GenBank/DDBJ databases">
        <title>Novel pathways for hydrocarbon cycling and metabolic interdependencies in hydrothermal sediment communities.</title>
        <authorList>
            <person name="Dombrowski N."/>
            <person name="Seitz K."/>
            <person name="Teske A."/>
            <person name="Baker B."/>
        </authorList>
    </citation>
    <scope>NUCLEOTIDE SEQUENCE [LARGE SCALE GENOMIC DNA]</scope>
</reference>
<evidence type="ECO:0000313" key="2">
    <source>
        <dbReference type="Proteomes" id="UP000192611"/>
    </source>
</evidence>
<protein>
    <submittedName>
        <fullName evidence="1">Uncharacterized protein</fullName>
    </submittedName>
</protein>
<sequence length="324" mass="36404">IPFTTNIFIDDFTLKPESTSWFNLLRADRITLKINIIRAMFSRGESSIPLLEMENPTLVILWGKNSSGSALDEITFNDVSGSVSDCNRMMVLLAVLDGGERRFSDRPVFETLPDIMVKNGRVVLKRAGKLLILIDSMSGKIGDDTEVEGRVFGEYDCTIKGSIRRELTLERVEVDTDELKQVLLGEIKPVFCDSRSYIEGKLRGRDKFQLNVDIKGGKLILSNKELIFEIESAKMMLNNDHLIIRKAKLSYKGSSFIVEGMVNMSGRDVSIRAHSPEVSRDVLAKLLLGKSIPDIVLPGLGSVLFEITGTIDEPRYRVRFERAR</sequence>
<organism evidence="1 2">
    <name type="scientific">Candidatus Coatesbacteria bacterium 4484_99</name>
    <dbReference type="NCBI Taxonomy" id="1970774"/>
    <lineage>
        <taxon>Bacteria</taxon>
        <taxon>Candidatus Coatesiibacteriota</taxon>
    </lineage>
</organism>
<accession>A0A1W9S0Q8</accession>
<gene>
    <name evidence="1" type="ORF">B6D57_03965</name>
</gene>
<comment type="caution">
    <text evidence="1">The sequence shown here is derived from an EMBL/GenBank/DDBJ whole genome shotgun (WGS) entry which is preliminary data.</text>
</comment>
<evidence type="ECO:0000313" key="1">
    <source>
        <dbReference type="EMBL" id="OQX90285.1"/>
    </source>
</evidence>
<dbReference type="EMBL" id="NATQ01000076">
    <property type="protein sequence ID" value="OQX90285.1"/>
    <property type="molecule type" value="Genomic_DNA"/>
</dbReference>